<dbReference type="AlphaFoldDB" id="A0A485KVZ9"/>
<dbReference type="Pfam" id="PF12796">
    <property type="entry name" value="Ank_2"/>
    <property type="match status" value="2"/>
</dbReference>
<organism evidence="2 3">
    <name type="scientific">Aphanomyces stellatus</name>
    <dbReference type="NCBI Taxonomy" id="120398"/>
    <lineage>
        <taxon>Eukaryota</taxon>
        <taxon>Sar</taxon>
        <taxon>Stramenopiles</taxon>
        <taxon>Oomycota</taxon>
        <taxon>Saprolegniomycetes</taxon>
        <taxon>Saprolegniales</taxon>
        <taxon>Verrucalvaceae</taxon>
        <taxon>Aphanomyces</taxon>
    </lineage>
</organism>
<keyword evidence="3" id="KW-1185">Reference proteome</keyword>
<evidence type="ECO:0000313" key="3">
    <source>
        <dbReference type="Proteomes" id="UP000332933"/>
    </source>
</evidence>
<dbReference type="PANTHER" id="PTHR46586">
    <property type="entry name" value="ANKYRIN REPEAT-CONTAINING PROTEIN"/>
    <property type="match status" value="1"/>
</dbReference>
<dbReference type="Proteomes" id="UP000332933">
    <property type="component" value="Unassembled WGS sequence"/>
</dbReference>
<accession>A0A485KVZ9</accession>
<dbReference type="InterPro" id="IPR036770">
    <property type="entry name" value="Ankyrin_rpt-contain_sf"/>
</dbReference>
<name>A0A485KVZ9_9STRA</name>
<dbReference type="EMBL" id="VJMH01005349">
    <property type="protein sequence ID" value="KAF0696984.1"/>
    <property type="molecule type" value="Genomic_DNA"/>
</dbReference>
<reference evidence="1" key="2">
    <citation type="submission" date="2019-06" db="EMBL/GenBank/DDBJ databases">
        <title>Genomics analysis of Aphanomyces spp. identifies a new class of oomycete effector associated with host adaptation.</title>
        <authorList>
            <person name="Gaulin E."/>
        </authorList>
    </citation>
    <scope>NUCLEOTIDE SEQUENCE</scope>
    <source>
        <strain evidence="1">CBS 578.67</strain>
    </source>
</reference>
<dbReference type="InterPro" id="IPR052050">
    <property type="entry name" value="SecEffector_AnkRepeat"/>
</dbReference>
<dbReference type="Pfam" id="PF13637">
    <property type="entry name" value="Ank_4"/>
    <property type="match status" value="1"/>
</dbReference>
<evidence type="ECO:0000313" key="1">
    <source>
        <dbReference type="EMBL" id="KAF0696984.1"/>
    </source>
</evidence>
<reference evidence="2 3" key="1">
    <citation type="submission" date="2019-03" db="EMBL/GenBank/DDBJ databases">
        <authorList>
            <person name="Gaulin E."/>
            <person name="Dumas B."/>
        </authorList>
    </citation>
    <scope>NUCLEOTIDE SEQUENCE [LARGE SCALE GENOMIC DNA]</scope>
    <source>
        <strain evidence="2">CBS 568.67</strain>
    </source>
</reference>
<sequence>MKQQDSKRHPDLSRVTFRTSDSAMPSPVVVVLLHPHLFHDICAFQDGIHGDLLPLPSTHFDTRSCQLFDSTLRTSHPFLTHFHDAFAPWFETHPHVQDTLRLLYCRPHLHSVVIAHAASYGQMSLLTHLAPQLPAHRLLLEMAAWHGQRRVVQFLVLGVGYTTCTSDAIDGAARNGHLDVLRFLHMHTKATCTTDAMDLAAMNGHLEVVQFLQIERQEGCTHWAIDTAAGNGHENVVRFLHSHGAPCTTDAMNRAARNGHLEVVRFLHTHRQEGCTTRAVEWAAMNGHLDVVQFLHLNRPEGCTTNAMDDAACFGHLNVVRFLHENRTEGCTTYAMNYAATNGHLEVVRFLHEHRPEGCTTLALDQAYRNGHAKVVQFLRKHRPAPDVTKWSASLEQVCAGVMACGLAALAVIY</sequence>
<dbReference type="PANTHER" id="PTHR46586:SF3">
    <property type="entry name" value="ANKYRIN REPEAT-CONTAINING PROTEIN"/>
    <property type="match status" value="1"/>
</dbReference>
<dbReference type="InterPro" id="IPR002110">
    <property type="entry name" value="Ankyrin_rpt"/>
</dbReference>
<gene>
    <name evidence="2" type="primary">Aste57867_12297</name>
    <name evidence="1" type="ORF">As57867_012251</name>
    <name evidence="2" type="ORF">ASTE57867_12297</name>
</gene>
<proteinExistence type="predicted"/>
<dbReference type="EMBL" id="CAADRA010005370">
    <property type="protein sequence ID" value="VFT89150.1"/>
    <property type="molecule type" value="Genomic_DNA"/>
</dbReference>
<dbReference type="SUPFAM" id="SSF48403">
    <property type="entry name" value="Ankyrin repeat"/>
    <property type="match status" value="1"/>
</dbReference>
<evidence type="ECO:0000313" key="2">
    <source>
        <dbReference type="EMBL" id="VFT89150.1"/>
    </source>
</evidence>
<dbReference type="Gene3D" id="1.25.40.20">
    <property type="entry name" value="Ankyrin repeat-containing domain"/>
    <property type="match status" value="3"/>
</dbReference>
<protein>
    <submittedName>
        <fullName evidence="2">Aste57867_12297 protein</fullName>
    </submittedName>
</protein>
<dbReference type="OrthoDB" id="74529at2759"/>